<dbReference type="InterPro" id="IPR027392">
    <property type="entry name" value="TF_Znf"/>
</dbReference>
<sequence length="94" mass="11135">MYCPVCKDKELVMSERQSIEIDYCPGCRGVWLDRGELDKIIQKSVQDQVADALHPTQTAREPEYQPSHHSQHSRHGDNRYRTKKKESFWQELFD</sequence>
<evidence type="ECO:0000256" key="1">
    <source>
        <dbReference type="SAM" id="MobiDB-lite"/>
    </source>
</evidence>
<accession>A0A843YSC8</accession>
<dbReference type="RefSeq" id="WP_153234057.1">
    <property type="nucleotide sequence ID" value="NZ_WINI01000003.1"/>
</dbReference>
<evidence type="ECO:0000259" key="2">
    <source>
        <dbReference type="Pfam" id="PF13453"/>
    </source>
</evidence>
<proteinExistence type="predicted"/>
<name>A0A843YSC8_9BURK</name>
<comment type="caution">
    <text evidence="3">The sequence shown here is derived from an EMBL/GenBank/DDBJ whole genome shotgun (WGS) entry which is preliminary data.</text>
</comment>
<dbReference type="Pfam" id="PF13453">
    <property type="entry name" value="Zn_ribbon_TFIIB"/>
    <property type="match status" value="1"/>
</dbReference>
<organism evidence="3 4">
    <name type="scientific">Glaciimonas soli</name>
    <dbReference type="NCBI Taxonomy" id="2590999"/>
    <lineage>
        <taxon>Bacteria</taxon>
        <taxon>Pseudomonadati</taxon>
        <taxon>Pseudomonadota</taxon>
        <taxon>Betaproteobacteria</taxon>
        <taxon>Burkholderiales</taxon>
        <taxon>Oxalobacteraceae</taxon>
        <taxon>Glaciimonas</taxon>
    </lineage>
</organism>
<evidence type="ECO:0000313" key="4">
    <source>
        <dbReference type="Proteomes" id="UP000451565"/>
    </source>
</evidence>
<feature type="region of interest" description="Disordered" evidence="1">
    <location>
        <begin position="52"/>
        <end position="82"/>
    </location>
</feature>
<feature type="domain" description="Transcription factor zinc-finger" evidence="2">
    <location>
        <begin position="3"/>
        <end position="43"/>
    </location>
</feature>
<keyword evidence="4" id="KW-1185">Reference proteome</keyword>
<reference evidence="3 4" key="1">
    <citation type="submission" date="2019-10" db="EMBL/GenBank/DDBJ databases">
        <title>Glaciimonas soli sp. nov., a psychrophilic bacterium isolated from the forest soil of a high elevation mountain in Taiwan.</title>
        <authorList>
            <person name="Wang L.-T."/>
            <person name="Shieh W.Y."/>
        </authorList>
    </citation>
    <scope>NUCLEOTIDE SEQUENCE [LARGE SCALE GENOMIC DNA]</scope>
    <source>
        <strain evidence="3 4">GS1</strain>
    </source>
</reference>
<dbReference type="Proteomes" id="UP000451565">
    <property type="component" value="Unassembled WGS sequence"/>
</dbReference>
<dbReference type="AlphaFoldDB" id="A0A843YSC8"/>
<dbReference type="EMBL" id="WINI01000003">
    <property type="protein sequence ID" value="MQR00463.1"/>
    <property type="molecule type" value="Genomic_DNA"/>
</dbReference>
<protein>
    <recommendedName>
        <fullName evidence="2">Transcription factor zinc-finger domain-containing protein</fullName>
    </recommendedName>
</protein>
<gene>
    <name evidence="3" type="ORF">GEV47_07190</name>
</gene>
<evidence type="ECO:0000313" key="3">
    <source>
        <dbReference type="EMBL" id="MQR00463.1"/>
    </source>
</evidence>
<dbReference type="OrthoDB" id="9814037at2"/>